<evidence type="ECO:0000313" key="1">
    <source>
        <dbReference type="EMBL" id="TVP41810.1"/>
    </source>
</evidence>
<accession>A0A557SYY0</accession>
<sequence>MNRKSDTLYGDTVAITFLEPLFIYNQKKPSLEKYHNHIKMVKIKYQNTKLQTIYTSTQIQKTIILKISTYLELKTAN</sequence>
<reference evidence="1 2" key="1">
    <citation type="journal article" date="2019" name="Front. Microbiol.">
        <title>Ammonia Oxidation by the Arctic Terrestrial Thaumarchaeote Candidatus Nitrosocosmicus arcticus Is Stimulated by Increasing Temperatures.</title>
        <authorList>
            <person name="Alves R.J.E."/>
            <person name="Kerou M."/>
            <person name="Zappe A."/>
            <person name="Bittner R."/>
            <person name="Abby S.S."/>
            <person name="Schmidt H.A."/>
            <person name="Pfeifer K."/>
            <person name="Schleper C."/>
        </authorList>
    </citation>
    <scope>NUCLEOTIDE SEQUENCE [LARGE SCALE GENOMIC DNA]</scope>
    <source>
        <strain evidence="1 2">Kfb</strain>
    </source>
</reference>
<proteinExistence type="predicted"/>
<dbReference type="EMBL" id="VOAH01000001">
    <property type="protein sequence ID" value="TVP41810.1"/>
    <property type="molecule type" value="Genomic_DNA"/>
</dbReference>
<dbReference type="Proteomes" id="UP000315289">
    <property type="component" value="Unassembled WGS sequence"/>
</dbReference>
<comment type="caution">
    <text evidence="1">The sequence shown here is derived from an EMBL/GenBank/DDBJ whole genome shotgun (WGS) entry which is preliminary data.</text>
</comment>
<gene>
    <name evidence="1" type="ORF">NARC_10216</name>
</gene>
<protein>
    <submittedName>
        <fullName evidence="1">Uncharacterized protein</fullName>
    </submittedName>
</protein>
<keyword evidence="2" id="KW-1185">Reference proteome</keyword>
<evidence type="ECO:0000313" key="2">
    <source>
        <dbReference type="Proteomes" id="UP000315289"/>
    </source>
</evidence>
<dbReference type="AlphaFoldDB" id="A0A557SYY0"/>
<name>A0A557SYY0_9ARCH</name>
<organism evidence="1 2">
    <name type="scientific">Candidatus Nitrosocosmicus arcticus</name>
    <dbReference type="NCBI Taxonomy" id="2035267"/>
    <lineage>
        <taxon>Archaea</taxon>
        <taxon>Nitrososphaerota</taxon>
        <taxon>Nitrososphaeria</taxon>
        <taxon>Nitrososphaerales</taxon>
        <taxon>Nitrososphaeraceae</taxon>
        <taxon>Candidatus Nitrosocosmicus</taxon>
    </lineage>
</organism>